<dbReference type="GO" id="GO:0008526">
    <property type="term" value="F:phosphatidylinositol transfer activity"/>
    <property type="evidence" value="ECO:0007669"/>
    <property type="project" value="TreeGrafter"/>
</dbReference>
<dbReference type="PRINTS" id="PR00391">
    <property type="entry name" value="PITRANSFER"/>
</dbReference>
<proteinExistence type="predicted"/>
<name>A0AAN9AJC1_9CAEN</name>
<feature type="region of interest" description="Disordered" evidence="1">
    <location>
        <begin position="187"/>
        <end position="210"/>
    </location>
</feature>
<sequence length="299" mass="34791">MPLPPGRILEYRICLPMTVEEYHVGQLWSVAEASKNETGGGEGLEVLINEPFNQDSPKEYLPREKLIANGKEYTEGQFTKKIYHLQSKVPGFIRALAPKGSLEILEEAWNAYPYCRTVITNPGYMKENFYIVIESFHAPDRGDTENIHQLTKEELEKREVHHIDIANNSSNSVSRSDYDAKWDPTLVKSEKSGRGPLPKDGSHDGKQGQWSRTHEPIMCCYKLVRVLFKWWGLQNRIEKFTMKQEKRLFTNFHRQVFCWMDNYYGLTMEDIRRIEEETKRELDEQRAKGTVRGTKAAED</sequence>
<comment type="caution">
    <text evidence="3">The sequence shown here is derived from an EMBL/GenBank/DDBJ whole genome shotgun (WGS) entry which is preliminary data.</text>
</comment>
<evidence type="ECO:0000313" key="3">
    <source>
        <dbReference type="EMBL" id="KAK7087910.1"/>
    </source>
</evidence>
<evidence type="ECO:0000259" key="2">
    <source>
        <dbReference type="Pfam" id="PF02121"/>
    </source>
</evidence>
<protein>
    <recommendedName>
        <fullName evidence="2">Phosphatidylinositol transfer protein N-terminal domain-containing protein</fullName>
    </recommendedName>
</protein>
<feature type="domain" description="Phosphatidylinositol transfer protein N-terminal" evidence="2">
    <location>
        <begin position="8"/>
        <end position="279"/>
    </location>
</feature>
<dbReference type="InterPro" id="IPR055261">
    <property type="entry name" value="PI_transfer_N"/>
</dbReference>
<dbReference type="Proteomes" id="UP001374579">
    <property type="component" value="Unassembled WGS sequence"/>
</dbReference>
<feature type="region of interest" description="Disordered" evidence="1">
    <location>
        <begin position="279"/>
        <end position="299"/>
    </location>
</feature>
<dbReference type="Pfam" id="PF02121">
    <property type="entry name" value="IP_trans"/>
    <property type="match status" value="1"/>
</dbReference>
<accession>A0AAN9AJC1</accession>
<dbReference type="GO" id="GO:0035091">
    <property type="term" value="F:phosphatidylinositol binding"/>
    <property type="evidence" value="ECO:0007669"/>
    <property type="project" value="TreeGrafter"/>
</dbReference>
<dbReference type="Gene3D" id="3.30.530.20">
    <property type="match status" value="1"/>
</dbReference>
<dbReference type="PANTHER" id="PTHR10658:SF11">
    <property type="entry name" value="VIBRATOR, ISOFORM B"/>
    <property type="match status" value="1"/>
</dbReference>
<dbReference type="GO" id="GO:0031210">
    <property type="term" value="F:phosphatidylcholine binding"/>
    <property type="evidence" value="ECO:0007669"/>
    <property type="project" value="TreeGrafter"/>
</dbReference>
<organism evidence="3 4">
    <name type="scientific">Littorina saxatilis</name>
    <dbReference type="NCBI Taxonomy" id="31220"/>
    <lineage>
        <taxon>Eukaryota</taxon>
        <taxon>Metazoa</taxon>
        <taxon>Spiralia</taxon>
        <taxon>Lophotrochozoa</taxon>
        <taxon>Mollusca</taxon>
        <taxon>Gastropoda</taxon>
        <taxon>Caenogastropoda</taxon>
        <taxon>Littorinimorpha</taxon>
        <taxon>Littorinoidea</taxon>
        <taxon>Littorinidae</taxon>
        <taxon>Littorina</taxon>
    </lineage>
</organism>
<dbReference type="InterPro" id="IPR023393">
    <property type="entry name" value="START-like_dom_sf"/>
</dbReference>
<dbReference type="PANTHER" id="PTHR10658">
    <property type="entry name" value="PHOSPHATIDYLINOSITOL TRANSFER PROTEIN"/>
    <property type="match status" value="1"/>
</dbReference>
<evidence type="ECO:0000256" key="1">
    <source>
        <dbReference type="SAM" id="MobiDB-lite"/>
    </source>
</evidence>
<dbReference type="GO" id="GO:0008525">
    <property type="term" value="F:phosphatidylcholine transporter activity"/>
    <property type="evidence" value="ECO:0007669"/>
    <property type="project" value="TreeGrafter"/>
</dbReference>
<gene>
    <name evidence="3" type="ORF">V1264_021900</name>
</gene>
<reference evidence="3 4" key="1">
    <citation type="submission" date="2024-02" db="EMBL/GenBank/DDBJ databases">
        <title>Chromosome-scale genome assembly of the rough periwinkle Littorina saxatilis.</title>
        <authorList>
            <person name="De Jode A."/>
            <person name="Faria R."/>
            <person name="Formenti G."/>
            <person name="Sims Y."/>
            <person name="Smith T.P."/>
            <person name="Tracey A."/>
            <person name="Wood J.M.D."/>
            <person name="Zagrodzka Z.B."/>
            <person name="Johannesson K."/>
            <person name="Butlin R.K."/>
            <person name="Leder E.H."/>
        </authorList>
    </citation>
    <scope>NUCLEOTIDE SEQUENCE [LARGE SCALE GENOMIC DNA]</scope>
    <source>
        <strain evidence="3">Snail1</strain>
        <tissue evidence="3">Muscle</tissue>
    </source>
</reference>
<dbReference type="FunFam" id="3.30.530.20:FF:000025">
    <property type="entry name" value="Phosphatidylinositol transfer protein beta"/>
    <property type="match status" value="1"/>
</dbReference>
<evidence type="ECO:0000313" key="4">
    <source>
        <dbReference type="Proteomes" id="UP001374579"/>
    </source>
</evidence>
<keyword evidence="4" id="KW-1185">Reference proteome</keyword>
<dbReference type="GO" id="GO:0005737">
    <property type="term" value="C:cytoplasm"/>
    <property type="evidence" value="ECO:0007669"/>
    <property type="project" value="TreeGrafter"/>
</dbReference>
<dbReference type="EMBL" id="JBAMIC010004070">
    <property type="protein sequence ID" value="KAK7087910.1"/>
    <property type="molecule type" value="Genomic_DNA"/>
</dbReference>
<dbReference type="SUPFAM" id="SSF55961">
    <property type="entry name" value="Bet v1-like"/>
    <property type="match status" value="1"/>
</dbReference>
<dbReference type="AlphaFoldDB" id="A0AAN9AJC1"/>
<dbReference type="InterPro" id="IPR001666">
    <property type="entry name" value="PI_transfer"/>
</dbReference>